<feature type="signal peptide" evidence="2">
    <location>
        <begin position="1"/>
        <end position="25"/>
    </location>
</feature>
<keyword evidence="5" id="KW-1185">Reference proteome</keyword>
<comment type="caution">
    <text evidence="4">The sequence shown here is derived from an EMBL/GenBank/DDBJ whole genome shotgun (WGS) entry which is preliminary data.</text>
</comment>
<dbReference type="EMBL" id="JADGKB010000151">
    <property type="protein sequence ID" value="KAJ3252187.1"/>
    <property type="molecule type" value="Genomic_DNA"/>
</dbReference>
<feature type="region of interest" description="Disordered" evidence="1">
    <location>
        <begin position="673"/>
        <end position="699"/>
    </location>
</feature>
<keyword evidence="2" id="KW-0732">Signal</keyword>
<evidence type="ECO:0000256" key="2">
    <source>
        <dbReference type="SAM" id="SignalP"/>
    </source>
</evidence>
<dbReference type="Proteomes" id="UP001210925">
    <property type="component" value="Unassembled WGS sequence"/>
</dbReference>
<dbReference type="InterPro" id="IPR002654">
    <property type="entry name" value="Glyco_trans_25"/>
</dbReference>
<accession>A0AAD5UAH1</accession>
<organism evidence="4 5">
    <name type="scientific">Boothiomyces macroporosus</name>
    <dbReference type="NCBI Taxonomy" id="261099"/>
    <lineage>
        <taxon>Eukaryota</taxon>
        <taxon>Fungi</taxon>
        <taxon>Fungi incertae sedis</taxon>
        <taxon>Chytridiomycota</taxon>
        <taxon>Chytridiomycota incertae sedis</taxon>
        <taxon>Chytridiomycetes</taxon>
        <taxon>Rhizophydiales</taxon>
        <taxon>Terramycetaceae</taxon>
        <taxon>Boothiomyces</taxon>
    </lineage>
</organism>
<reference evidence="4" key="1">
    <citation type="submission" date="2020-05" db="EMBL/GenBank/DDBJ databases">
        <title>Phylogenomic resolution of chytrid fungi.</title>
        <authorList>
            <person name="Stajich J.E."/>
            <person name="Amses K."/>
            <person name="Simmons R."/>
            <person name="Seto K."/>
            <person name="Myers J."/>
            <person name="Bonds A."/>
            <person name="Quandt C.A."/>
            <person name="Barry K."/>
            <person name="Liu P."/>
            <person name="Grigoriev I."/>
            <person name="Longcore J.E."/>
            <person name="James T.Y."/>
        </authorList>
    </citation>
    <scope>NUCLEOTIDE SEQUENCE</scope>
    <source>
        <strain evidence="4">PLAUS21</strain>
    </source>
</reference>
<gene>
    <name evidence="4" type="ORF">HK103_001798</name>
</gene>
<evidence type="ECO:0000313" key="4">
    <source>
        <dbReference type="EMBL" id="KAJ3252187.1"/>
    </source>
</evidence>
<evidence type="ECO:0000256" key="1">
    <source>
        <dbReference type="SAM" id="MobiDB-lite"/>
    </source>
</evidence>
<evidence type="ECO:0000313" key="5">
    <source>
        <dbReference type="Proteomes" id="UP001210925"/>
    </source>
</evidence>
<protein>
    <recommendedName>
        <fullName evidence="3">Glycosyl transferase family 25 domain-containing protein</fullName>
    </recommendedName>
</protein>
<feature type="chain" id="PRO_5042044835" description="Glycosyl transferase family 25 domain-containing protein" evidence="2">
    <location>
        <begin position="26"/>
        <end position="699"/>
    </location>
</feature>
<sequence length="699" mass="80090">MLKRRLVRKILVLIALLTAISLLFKRNTPPIDIPVNITILAPIPEFNQLEVNYPPPNSNIELALNRDYFPSSHIAYTKQNGPEMIQKTLNRQRDYIDIVIDPALKHDFDLLYKDGFCPSNPKCKFSYSSDYKYISSNADTFITNRRSGMLIHDAALHFTKTVLLTSKEQTLVTQNWLRNQSWHGTDTFAYFDQIPAKYKGEQFAKPKFIPVMKTSVSIAQLKQPVNFYEKVPMVTIIVEESYCSAWSNKVHVYQLAKNISSYLPVKIFPSSCRLSFPKSPLDGVCRNNQDCFMKQSTTTFLVDFNYNDNFIVEEFWKSLSYATPVMYLWNQTFNRYMSDPNYVSHKLQGINIGKDEIDFLLTMSDHEGLEFAFRWKQDAESNEFKLFSSALDHSLGNFPCKICEYVKEKKQSVKCMLDQFKNVDRNTVQSVNDFLDKDKQIDGLGVLENTVDAVHIAHYSKSTERRSHMTELLSRMNVEGKFLMGFDKQFIKPEDALCIEKGVLPSEQTSKTRGKLTLGEVSLAVKDFYAIYNILLRNESNTLILEDDVDLNDKADISLVRDIMKYIPSNYAFVQIGQCLDGVLDGFDHGLRRYGAKRIIKANLGDWRHCGSSFITSKTGAILLFKSLPLTYPIDHQIIAQWTDGNEYGSIKNPTHSIYGVWPAIFAPSEDVNRKSSTDIRPGQTFKKSKNSGKKPKDQ</sequence>
<dbReference type="Pfam" id="PF01755">
    <property type="entry name" value="Glyco_transf_25"/>
    <property type="match status" value="1"/>
</dbReference>
<dbReference type="AlphaFoldDB" id="A0AAD5UAH1"/>
<name>A0AAD5UAH1_9FUNG</name>
<feature type="domain" description="Glycosyl transferase family 25" evidence="3">
    <location>
        <begin position="460"/>
        <end position="579"/>
    </location>
</feature>
<evidence type="ECO:0000259" key="3">
    <source>
        <dbReference type="Pfam" id="PF01755"/>
    </source>
</evidence>
<proteinExistence type="predicted"/>
<feature type="compositionally biased region" description="Basic residues" evidence="1">
    <location>
        <begin position="687"/>
        <end position="699"/>
    </location>
</feature>